<name>A0ABY7HE26_9BACT</name>
<dbReference type="Proteomes" id="UP001164459">
    <property type="component" value="Chromosome"/>
</dbReference>
<evidence type="ECO:0000313" key="3">
    <source>
        <dbReference type="EMBL" id="WAS97224.1"/>
    </source>
</evidence>
<reference evidence="3" key="1">
    <citation type="submission" date="2022-11" db="EMBL/GenBank/DDBJ databases">
        <title>Minimal conservation of predation-associated metabolite biosynthetic gene clusters underscores biosynthetic potential of Myxococcota including descriptions for ten novel species: Archangium lansinium sp. nov., Myxococcus landrumus sp. nov., Nannocystis bai.</title>
        <authorList>
            <person name="Ahearne A."/>
            <person name="Stevens C."/>
            <person name="Dowd S."/>
        </authorList>
    </citation>
    <scope>NUCLEOTIDE SEQUENCE</scope>
    <source>
        <strain evidence="3">Fl3</strain>
    </source>
</reference>
<sequence length="221" mass="22008">MLIIRPLTAIFLFTLTACEATVTTHGGGGGGGGVVVIITDPDEDSTGGSTSTSTTSSSGDDTSSSTTETSADTSTGTSSSTGDETSIEAWTSSTTGDASTSKYPSTGDATTDASTTDAGTTTGDEPPLPAVCGDGICEGSELEFECYGPGWCYGDCAEHPACITDCPCTPEAAAAMSICGLASGTCSATLPGGYCDPNGNGDYLDGDHTRGFLEWKAKCQG</sequence>
<dbReference type="PROSITE" id="PS51257">
    <property type="entry name" value="PROKAR_LIPOPROTEIN"/>
    <property type="match status" value="1"/>
</dbReference>
<feature type="compositionally biased region" description="Gly residues" evidence="1">
    <location>
        <begin position="25"/>
        <end position="34"/>
    </location>
</feature>
<keyword evidence="2" id="KW-0732">Signal</keyword>
<proteinExistence type="predicted"/>
<feature type="chain" id="PRO_5047037550" evidence="2">
    <location>
        <begin position="20"/>
        <end position="221"/>
    </location>
</feature>
<evidence type="ECO:0000313" key="4">
    <source>
        <dbReference type="Proteomes" id="UP001164459"/>
    </source>
</evidence>
<gene>
    <name evidence="3" type="ORF">O0S08_13840</name>
</gene>
<feature type="region of interest" description="Disordered" evidence="1">
    <location>
        <begin position="24"/>
        <end position="129"/>
    </location>
</feature>
<protein>
    <submittedName>
        <fullName evidence="3">Uncharacterized protein</fullName>
    </submittedName>
</protein>
<evidence type="ECO:0000256" key="2">
    <source>
        <dbReference type="SAM" id="SignalP"/>
    </source>
</evidence>
<feature type="compositionally biased region" description="Low complexity" evidence="1">
    <location>
        <begin position="105"/>
        <end position="124"/>
    </location>
</feature>
<feature type="compositionally biased region" description="Low complexity" evidence="1">
    <location>
        <begin position="46"/>
        <end position="84"/>
    </location>
</feature>
<feature type="compositionally biased region" description="Polar residues" evidence="1">
    <location>
        <begin position="88"/>
        <end position="104"/>
    </location>
</feature>
<accession>A0ABY7HE26</accession>
<keyword evidence="4" id="KW-1185">Reference proteome</keyword>
<organism evidence="3 4">
    <name type="scientific">Nannocystis punicea</name>
    <dbReference type="NCBI Taxonomy" id="2995304"/>
    <lineage>
        <taxon>Bacteria</taxon>
        <taxon>Pseudomonadati</taxon>
        <taxon>Myxococcota</taxon>
        <taxon>Polyangia</taxon>
        <taxon>Nannocystales</taxon>
        <taxon>Nannocystaceae</taxon>
        <taxon>Nannocystis</taxon>
    </lineage>
</organism>
<dbReference type="EMBL" id="CP114040">
    <property type="protein sequence ID" value="WAS97224.1"/>
    <property type="molecule type" value="Genomic_DNA"/>
</dbReference>
<evidence type="ECO:0000256" key="1">
    <source>
        <dbReference type="SAM" id="MobiDB-lite"/>
    </source>
</evidence>
<dbReference type="RefSeq" id="WP_269039587.1">
    <property type="nucleotide sequence ID" value="NZ_CP114040.1"/>
</dbReference>
<feature type="signal peptide" evidence="2">
    <location>
        <begin position="1"/>
        <end position="19"/>
    </location>
</feature>